<evidence type="ECO:0000313" key="4">
    <source>
        <dbReference type="Proteomes" id="UP000886934"/>
    </source>
</evidence>
<evidence type="ECO:0000259" key="1">
    <source>
        <dbReference type="Pfam" id="PF01755"/>
    </source>
</evidence>
<dbReference type="InterPro" id="IPR002654">
    <property type="entry name" value="Glyco_trans_25"/>
</dbReference>
<name>A0A3S5Z3T7_AERCA</name>
<dbReference type="Proteomes" id="UP001277183">
    <property type="component" value="Unassembled WGS sequence"/>
</dbReference>
<reference evidence="3" key="2">
    <citation type="submission" date="2023-11" db="EMBL/GenBank/DDBJ databases">
        <title>WGS of Aeromonas in Northern Israel.</title>
        <authorList>
            <person name="Hershko Y."/>
        </authorList>
    </citation>
    <scope>NUCLEOTIDE SEQUENCE</scope>
    <source>
        <strain evidence="3">77416</strain>
    </source>
</reference>
<dbReference type="EMBL" id="JAWZVU010000029">
    <property type="protein sequence ID" value="MDX7719842.1"/>
    <property type="molecule type" value="Genomic_DNA"/>
</dbReference>
<dbReference type="RefSeq" id="WP_064339113.1">
    <property type="nucleotide sequence ID" value="NZ_AP024948.1"/>
</dbReference>
<dbReference type="Proteomes" id="UP000886934">
    <property type="component" value="Unassembled WGS sequence"/>
</dbReference>
<organism evidence="2 4">
    <name type="scientific">Aeromonas caviae</name>
    <name type="common">Aeromonas punctata</name>
    <dbReference type="NCBI Taxonomy" id="648"/>
    <lineage>
        <taxon>Bacteria</taxon>
        <taxon>Pseudomonadati</taxon>
        <taxon>Pseudomonadota</taxon>
        <taxon>Gammaproteobacteria</taxon>
        <taxon>Aeromonadales</taxon>
        <taxon>Aeromonadaceae</taxon>
        <taxon>Aeromonas</taxon>
    </lineage>
</organism>
<dbReference type="Pfam" id="PF01755">
    <property type="entry name" value="Glyco_transf_25"/>
    <property type="match status" value="1"/>
</dbReference>
<comment type="caution">
    <text evidence="2">The sequence shown here is derived from an EMBL/GenBank/DDBJ whole genome shotgun (WGS) entry which is preliminary data.</text>
</comment>
<feature type="domain" description="Glycosyl transferase family 25" evidence="1">
    <location>
        <begin position="2"/>
        <end position="172"/>
    </location>
</feature>
<proteinExistence type="predicted"/>
<evidence type="ECO:0000313" key="3">
    <source>
        <dbReference type="EMBL" id="MDX7719842.1"/>
    </source>
</evidence>
<reference evidence="2" key="1">
    <citation type="submission" date="2021-07" db="EMBL/GenBank/DDBJ databases">
        <title>Draft genome sequence of carbapenem-resistant Aeromonas spp. in Japan.</title>
        <authorList>
            <person name="Maehana S."/>
            <person name="Suzuki M."/>
            <person name="Kitasato H."/>
        </authorList>
    </citation>
    <scope>NUCLEOTIDE SEQUENCE</scope>
    <source>
        <strain evidence="2">KAM351</strain>
    </source>
</reference>
<accession>A0A3S5Z3T7</accession>
<sequence length="240" mass="27588">MKIYVISLKRSPARRQRVIEQMASHGVDFEFFDAVDGQFEHPLFADYNYKKCLWLTSGKMPTRGEMGCYASHYLLWMHSVAINQSIVVLEDDAILLPSFKKTINMIADDVNKFGFIRLEPVIRGKTQLVSVRENYKILMMEDNFGGMRGYAISPKSAAKLIKHRWSLPVDCFVGLAYLHNMTSYAIEPSIVAHDEVVPTTVQLGFSKTAWYRKPSRELYTLYKKIMIKLAYLRKTGKDGL</sequence>
<protein>
    <submittedName>
        <fullName evidence="3">Glycosyltransferase family 25 protein</fullName>
    </submittedName>
</protein>
<evidence type="ECO:0000313" key="2">
    <source>
        <dbReference type="EMBL" id="GJA64603.1"/>
    </source>
</evidence>
<gene>
    <name evidence="2" type="ORF">KAM351_32140</name>
    <name evidence="3" type="ORF">SJS77_05040</name>
</gene>
<dbReference type="AlphaFoldDB" id="A0A3S5Z3T7"/>
<dbReference type="EMBL" id="BPNN01000055">
    <property type="protein sequence ID" value="GJA64603.1"/>
    <property type="molecule type" value="Genomic_DNA"/>
</dbReference>
<dbReference type="CDD" id="cd06532">
    <property type="entry name" value="Glyco_transf_25"/>
    <property type="match status" value="1"/>
</dbReference>